<organism evidence="8 9">
    <name type="scientific">Phaeosphaeria nodorum (strain SN15 / ATCC MYA-4574 / FGSC 10173)</name>
    <name type="common">Glume blotch fungus</name>
    <name type="synonym">Parastagonospora nodorum</name>
    <dbReference type="NCBI Taxonomy" id="321614"/>
    <lineage>
        <taxon>Eukaryota</taxon>
        <taxon>Fungi</taxon>
        <taxon>Dikarya</taxon>
        <taxon>Ascomycota</taxon>
        <taxon>Pezizomycotina</taxon>
        <taxon>Dothideomycetes</taxon>
        <taxon>Pleosporomycetidae</taxon>
        <taxon>Pleosporales</taxon>
        <taxon>Pleosporineae</taxon>
        <taxon>Phaeosphaeriaceae</taxon>
        <taxon>Parastagonospora</taxon>
    </lineage>
</organism>
<keyword evidence="2 6" id="KW-0812">Transmembrane</keyword>
<dbReference type="OrthoDB" id="5429740at2759"/>
<dbReference type="Pfam" id="PF20684">
    <property type="entry name" value="Fung_rhodopsin"/>
    <property type="match status" value="1"/>
</dbReference>
<dbReference type="AlphaFoldDB" id="A0A7U2ETZ6"/>
<accession>A0A7U2ETZ6</accession>
<feature type="transmembrane region" description="Helical" evidence="6">
    <location>
        <begin position="109"/>
        <end position="130"/>
    </location>
</feature>
<comment type="similarity">
    <text evidence="5">Belongs to the SAT4 family.</text>
</comment>
<evidence type="ECO:0000313" key="8">
    <source>
        <dbReference type="EMBL" id="QRC92692.1"/>
    </source>
</evidence>
<gene>
    <name evidence="8" type="ORF">JI435_305780</name>
</gene>
<keyword evidence="3 6" id="KW-1133">Transmembrane helix</keyword>
<dbReference type="InterPro" id="IPR049326">
    <property type="entry name" value="Rhodopsin_dom_fungi"/>
</dbReference>
<evidence type="ECO:0000256" key="2">
    <source>
        <dbReference type="ARBA" id="ARBA00022692"/>
    </source>
</evidence>
<feature type="transmembrane region" description="Helical" evidence="6">
    <location>
        <begin position="29"/>
        <end position="51"/>
    </location>
</feature>
<proteinExistence type="inferred from homology"/>
<evidence type="ECO:0000256" key="5">
    <source>
        <dbReference type="ARBA" id="ARBA00038359"/>
    </source>
</evidence>
<dbReference type="EMBL" id="CP069024">
    <property type="protein sequence ID" value="QRC92692.1"/>
    <property type="molecule type" value="Genomic_DNA"/>
</dbReference>
<evidence type="ECO:0000256" key="6">
    <source>
        <dbReference type="SAM" id="Phobius"/>
    </source>
</evidence>
<evidence type="ECO:0000313" key="9">
    <source>
        <dbReference type="Proteomes" id="UP000663193"/>
    </source>
</evidence>
<name>A0A7U2ETZ6_PHANO</name>
<dbReference type="Proteomes" id="UP000663193">
    <property type="component" value="Chromosome 2"/>
</dbReference>
<dbReference type="VEuPathDB" id="FungiDB:JI435_305780"/>
<protein>
    <recommendedName>
        <fullName evidence="7">Rhodopsin domain-containing protein</fullName>
    </recommendedName>
</protein>
<dbReference type="PANTHER" id="PTHR33048:SF129">
    <property type="entry name" value="INTEGRAL MEMBRANE PROTEIN-RELATED"/>
    <property type="match status" value="1"/>
</dbReference>
<sequence>MPGGLHAPIEQWLAWPGPNYINPPTKPKYVLIVACILGPICLSTFLARLWVRLRIQKNPGWDDFLMLLAWFPVMALTVMYPMVVEIHYFNRHVWDVPMTHSTTQRQYVMAIYIMFAITSGLIKASILLFYRRLSPRSVSPTFRWILIISIAFIGLATLGFVFITVFTCDPISAFWDQTDLILNSSGKYKYKCLDEGAAIVANGAISALQDMIAATLPALLCWRLPLSPKQRKALYIIFTFSYSAVAFGCMRTYCSFRVFFETYDITWVAGDIWLWSLLELSIGCICANAPAVKIFYRHYFVFSDPNKLVETSSNSWDKISGSKRVTLQRKRADTSESYSSQMGINAKLEEDGGDIEMDHIQATTQFSFVITPAEEQKDHAGM</sequence>
<evidence type="ECO:0000256" key="4">
    <source>
        <dbReference type="ARBA" id="ARBA00023136"/>
    </source>
</evidence>
<evidence type="ECO:0000259" key="7">
    <source>
        <dbReference type="Pfam" id="PF20684"/>
    </source>
</evidence>
<comment type="subcellular location">
    <subcellularLocation>
        <location evidence="1">Membrane</location>
        <topology evidence="1">Multi-pass membrane protein</topology>
    </subcellularLocation>
</comment>
<feature type="transmembrane region" description="Helical" evidence="6">
    <location>
        <begin position="273"/>
        <end position="296"/>
    </location>
</feature>
<dbReference type="PANTHER" id="PTHR33048">
    <property type="entry name" value="PTH11-LIKE INTEGRAL MEMBRANE PROTEIN (AFU_ORTHOLOGUE AFUA_5G11245)"/>
    <property type="match status" value="1"/>
</dbReference>
<feature type="domain" description="Rhodopsin" evidence="7">
    <location>
        <begin position="47"/>
        <end position="296"/>
    </location>
</feature>
<keyword evidence="4 6" id="KW-0472">Membrane</keyword>
<feature type="transmembrane region" description="Helical" evidence="6">
    <location>
        <begin position="142"/>
        <end position="166"/>
    </location>
</feature>
<evidence type="ECO:0000256" key="3">
    <source>
        <dbReference type="ARBA" id="ARBA00022989"/>
    </source>
</evidence>
<reference evidence="9" key="1">
    <citation type="journal article" date="2021" name="BMC Genomics">
        <title>Chromosome-level genome assembly and manually-curated proteome of model necrotroph Parastagonospora nodorum Sn15 reveals a genome-wide trove of candidate effector homologs, and redundancy of virulence-related functions within an accessory chromosome.</title>
        <authorList>
            <person name="Bertazzoni S."/>
            <person name="Jones D.A.B."/>
            <person name="Phan H.T."/>
            <person name="Tan K.-C."/>
            <person name="Hane J.K."/>
        </authorList>
    </citation>
    <scope>NUCLEOTIDE SEQUENCE [LARGE SCALE GENOMIC DNA]</scope>
    <source>
        <strain evidence="9">SN15 / ATCC MYA-4574 / FGSC 10173)</strain>
    </source>
</reference>
<feature type="transmembrane region" description="Helical" evidence="6">
    <location>
        <begin position="233"/>
        <end position="253"/>
    </location>
</feature>
<evidence type="ECO:0000256" key="1">
    <source>
        <dbReference type="ARBA" id="ARBA00004141"/>
    </source>
</evidence>
<keyword evidence="9" id="KW-1185">Reference proteome</keyword>
<dbReference type="InterPro" id="IPR052337">
    <property type="entry name" value="SAT4-like"/>
</dbReference>
<dbReference type="GO" id="GO:0016020">
    <property type="term" value="C:membrane"/>
    <property type="evidence" value="ECO:0007669"/>
    <property type="project" value="UniProtKB-SubCell"/>
</dbReference>
<feature type="transmembrane region" description="Helical" evidence="6">
    <location>
        <begin position="63"/>
        <end position="89"/>
    </location>
</feature>
<feature type="transmembrane region" description="Helical" evidence="6">
    <location>
        <begin position="197"/>
        <end position="221"/>
    </location>
</feature>